<dbReference type="GO" id="GO:0009097">
    <property type="term" value="P:isoleucine biosynthetic process"/>
    <property type="evidence" value="ECO:0007669"/>
    <property type="project" value="UniProtKB-UniPathway"/>
</dbReference>
<keyword evidence="6" id="KW-0285">Flavoprotein</keyword>
<evidence type="ECO:0000313" key="19">
    <source>
        <dbReference type="Proteomes" id="UP000190080"/>
    </source>
</evidence>
<keyword evidence="10 14" id="KW-0460">Magnesium</keyword>
<dbReference type="GO" id="GO:0050660">
    <property type="term" value="F:flavin adenine dinucleotide binding"/>
    <property type="evidence" value="ECO:0007669"/>
    <property type="project" value="InterPro"/>
</dbReference>
<evidence type="ECO:0000256" key="10">
    <source>
        <dbReference type="ARBA" id="ARBA00022842"/>
    </source>
</evidence>
<evidence type="ECO:0000259" key="15">
    <source>
        <dbReference type="Pfam" id="PF00205"/>
    </source>
</evidence>
<dbReference type="InterPro" id="IPR012001">
    <property type="entry name" value="Thiamin_PyroP_enz_TPP-bd_dom"/>
</dbReference>
<keyword evidence="11 14" id="KW-0786">Thiamine pyrophosphate</keyword>
<dbReference type="PROSITE" id="PS00187">
    <property type="entry name" value="TPP_ENZYMES"/>
    <property type="match status" value="1"/>
</dbReference>
<dbReference type="Pfam" id="PF02775">
    <property type="entry name" value="TPP_enzyme_C"/>
    <property type="match status" value="1"/>
</dbReference>
<dbReference type="FunFam" id="3.40.50.1220:FF:000008">
    <property type="entry name" value="Acetolactate synthase"/>
    <property type="match status" value="1"/>
</dbReference>
<dbReference type="CDD" id="cd02015">
    <property type="entry name" value="TPP_AHAS"/>
    <property type="match status" value="1"/>
</dbReference>
<keyword evidence="7 14" id="KW-0808">Transferase</keyword>
<dbReference type="EMBL" id="MZGV01000023">
    <property type="protein sequence ID" value="OPJ61326.1"/>
    <property type="molecule type" value="Genomic_DNA"/>
</dbReference>
<dbReference type="GO" id="GO:0003984">
    <property type="term" value="F:acetolactate synthase activity"/>
    <property type="evidence" value="ECO:0007669"/>
    <property type="project" value="UniProtKB-EC"/>
</dbReference>
<dbReference type="PANTHER" id="PTHR18968:SF170">
    <property type="entry name" value="ACETOLACTATE SYNTHASE ISOZYME 1 LARGE SUBUNIT"/>
    <property type="match status" value="1"/>
</dbReference>
<dbReference type="InterPro" id="IPR011766">
    <property type="entry name" value="TPP_enzyme_TPP-bd"/>
</dbReference>
<dbReference type="GO" id="GO:0030976">
    <property type="term" value="F:thiamine pyrophosphate binding"/>
    <property type="evidence" value="ECO:0007669"/>
    <property type="project" value="UniProtKB-UniRule"/>
</dbReference>
<dbReference type="Pfam" id="PF02776">
    <property type="entry name" value="TPP_enzyme_N"/>
    <property type="match status" value="1"/>
</dbReference>
<dbReference type="InterPro" id="IPR000399">
    <property type="entry name" value="TPP-bd_CS"/>
</dbReference>
<feature type="domain" description="Thiamine pyrophosphate enzyme central" evidence="15">
    <location>
        <begin position="195"/>
        <end position="330"/>
    </location>
</feature>
<evidence type="ECO:0000256" key="1">
    <source>
        <dbReference type="ARBA" id="ARBA00004974"/>
    </source>
</evidence>
<dbReference type="PANTHER" id="PTHR18968">
    <property type="entry name" value="THIAMINE PYROPHOSPHATE ENZYMES"/>
    <property type="match status" value="1"/>
</dbReference>
<keyword evidence="9" id="KW-0274">FAD</keyword>
<evidence type="ECO:0000256" key="13">
    <source>
        <dbReference type="ARBA" id="ARBA00048670"/>
    </source>
</evidence>
<dbReference type="FunFam" id="3.40.50.970:FF:000007">
    <property type="entry name" value="Acetolactate synthase"/>
    <property type="match status" value="1"/>
</dbReference>
<dbReference type="GO" id="GO:0005948">
    <property type="term" value="C:acetolactate synthase complex"/>
    <property type="evidence" value="ECO:0007669"/>
    <property type="project" value="TreeGrafter"/>
</dbReference>
<organism evidence="18 19">
    <name type="scientific">Clostridium oryzae</name>
    <dbReference type="NCBI Taxonomy" id="1450648"/>
    <lineage>
        <taxon>Bacteria</taxon>
        <taxon>Bacillati</taxon>
        <taxon>Bacillota</taxon>
        <taxon>Clostridia</taxon>
        <taxon>Eubacteriales</taxon>
        <taxon>Clostridiaceae</taxon>
        <taxon>Clostridium</taxon>
    </lineage>
</organism>
<evidence type="ECO:0000256" key="12">
    <source>
        <dbReference type="ARBA" id="ARBA00023304"/>
    </source>
</evidence>
<reference evidence="18 19" key="1">
    <citation type="submission" date="2017-03" db="EMBL/GenBank/DDBJ databases">
        <title>Genome sequence of Clostridium oryzae DSM 28571.</title>
        <authorList>
            <person name="Poehlein A."/>
            <person name="Daniel R."/>
        </authorList>
    </citation>
    <scope>NUCLEOTIDE SEQUENCE [LARGE SCALE GENOMIC DNA]</scope>
    <source>
        <strain evidence="18 19">DSM 28571</strain>
    </source>
</reference>
<dbReference type="InterPro" id="IPR012846">
    <property type="entry name" value="Acetolactate_synth_lsu"/>
</dbReference>
<dbReference type="RefSeq" id="WP_079424626.1">
    <property type="nucleotide sequence ID" value="NZ_MZGV01000023.1"/>
</dbReference>
<proteinExistence type="inferred from homology"/>
<dbReference type="InterPro" id="IPR029061">
    <property type="entry name" value="THDP-binding"/>
</dbReference>
<keyword evidence="12 14" id="KW-0100">Branched-chain amino acid biosynthesis</keyword>
<dbReference type="InterPro" id="IPR039368">
    <property type="entry name" value="AHAS_TPP"/>
</dbReference>
<evidence type="ECO:0000256" key="14">
    <source>
        <dbReference type="RuleBase" id="RU003591"/>
    </source>
</evidence>
<dbReference type="STRING" id="1450648.CLORY_23660"/>
<comment type="cofactor">
    <cofactor evidence="14">
        <name>thiamine diphosphate</name>
        <dbReference type="ChEBI" id="CHEBI:58937"/>
    </cofactor>
    <text evidence="14">Binds 1 thiamine pyrophosphate per subunit.</text>
</comment>
<dbReference type="SUPFAM" id="SSF52467">
    <property type="entry name" value="DHS-like NAD/FAD-binding domain"/>
    <property type="match status" value="1"/>
</dbReference>
<dbReference type="InterPro" id="IPR012000">
    <property type="entry name" value="Thiamin_PyroP_enz_cen_dom"/>
</dbReference>
<dbReference type="AlphaFoldDB" id="A0A1V4IN48"/>
<feature type="domain" description="Thiamine pyrophosphate enzyme N-terminal TPP-binding" evidence="17">
    <location>
        <begin position="4"/>
        <end position="117"/>
    </location>
</feature>
<dbReference type="SUPFAM" id="SSF52518">
    <property type="entry name" value="Thiamin diphosphate-binding fold (THDP-binding)"/>
    <property type="match status" value="2"/>
</dbReference>
<accession>A0A1V4IN48</accession>
<gene>
    <name evidence="18" type="primary">ilvB_1</name>
    <name evidence="18" type="ORF">CLORY_23660</name>
</gene>
<evidence type="ECO:0000256" key="4">
    <source>
        <dbReference type="ARBA" id="ARBA00013145"/>
    </source>
</evidence>
<dbReference type="Pfam" id="PF00205">
    <property type="entry name" value="TPP_enzyme_M"/>
    <property type="match status" value="1"/>
</dbReference>
<dbReference type="UniPathway" id="UPA00047">
    <property type="reaction ID" value="UER00055"/>
</dbReference>
<evidence type="ECO:0000256" key="11">
    <source>
        <dbReference type="ARBA" id="ARBA00023052"/>
    </source>
</evidence>
<evidence type="ECO:0000256" key="6">
    <source>
        <dbReference type="ARBA" id="ARBA00022630"/>
    </source>
</evidence>
<evidence type="ECO:0000256" key="9">
    <source>
        <dbReference type="ARBA" id="ARBA00022827"/>
    </source>
</evidence>
<keyword evidence="19" id="KW-1185">Reference proteome</keyword>
<evidence type="ECO:0000256" key="7">
    <source>
        <dbReference type="ARBA" id="ARBA00022679"/>
    </source>
</evidence>
<comment type="similarity">
    <text evidence="3 14">Belongs to the TPP enzyme family.</text>
</comment>
<keyword evidence="8 14" id="KW-0479">Metal-binding</keyword>
<feature type="domain" description="Thiamine pyrophosphate enzyme TPP-binding" evidence="16">
    <location>
        <begin position="386"/>
        <end position="534"/>
    </location>
</feature>
<protein>
    <recommendedName>
        <fullName evidence="4 14">Acetolactate synthase</fullName>
        <ecNumber evidence="4 14">2.2.1.6</ecNumber>
    </recommendedName>
</protein>
<comment type="cofactor">
    <cofactor evidence="14">
        <name>Mg(2+)</name>
        <dbReference type="ChEBI" id="CHEBI:18420"/>
    </cofactor>
    <text evidence="14">Binds 1 Mg(2+) ion per subunit.</text>
</comment>
<dbReference type="CDD" id="cd07035">
    <property type="entry name" value="TPP_PYR_POX_like"/>
    <property type="match status" value="1"/>
</dbReference>
<evidence type="ECO:0000256" key="8">
    <source>
        <dbReference type="ARBA" id="ARBA00022723"/>
    </source>
</evidence>
<dbReference type="GO" id="GO:0009099">
    <property type="term" value="P:L-valine biosynthetic process"/>
    <property type="evidence" value="ECO:0007669"/>
    <property type="project" value="UniProtKB-UniPathway"/>
</dbReference>
<dbReference type="UniPathway" id="UPA00049">
    <property type="reaction ID" value="UER00059"/>
</dbReference>
<evidence type="ECO:0000256" key="5">
    <source>
        <dbReference type="ARBA" id="ARBA00022605"/>
    </source>
</evidence>
<dbReference type="EC" id="2.2.1.6" evidence="4 14"/>
<dbReference type="Proteomes" id="UP000190080">
    <property type="component" value="Unassembled WGS sequence"/>
</dbReference>
<comment type="catalytic activity">
    <reaction evidence="13 14">
        <text>2 pyruvate + H(+) = (2S)-2-acetolactate + CO2</text>
        <dbReference type="Rhea" id="RHEA:25249"/>
        <dbReference type="ChEBI" id="CHEBI:15361"/>
        <dbReference type="ChEBI" id="CHEBI:15378"/>
        <dbReference type="ChEBI" id="CHEBI:16526"/>
        <dbReference type="ChEBI" id="CHEBI:58476"/>
        <dbReference type="EC" id="2.2.1.6"/>
    </reaction>
</comment>
<evidence type="ECO:0000256" key="2">
    <source>
        <dbReference type="ARBA" id="ARBA00005025"/>
    </source>
</evidence>
<evidence type="ECO:0000313" key="18">
    <source>
        <dbReference type="EMBL" id="OPJ61326.1"/>
    </source>
</evidence>
<comment type="pathway">
    <text evidence="1 14">Amino-acid biosynthesis; L-isoleucine biosynthesis; L-isoleucine from 2-oxobutanoate: step 1/4.</text>
</comment>
<dbReference type="OrthoDB" id="4494979at2"/>
<dbReference type="NCBIfam" id="TIGR00118">
    <property type="entry name" value="acolac_lg"/>
    <property type="match status" value="1"/>
</dbReference>
<comment type="caution">
    <text evidence="18">The sequence shown here is derived from an EMBL/GenBank/DDBJ whole genome shotgun (WGS) entry which is preliminary data.</text>
</comment>
<evidence type="ECO:0000256" key="3">
    <source>
        <dbReference type="ARBA" id="ARBA00007812"/>
    </source>
</evidence>
<dbReference type="FunFam" id="3.40.50.970:FF:000016">
    <property type="entry name" value="Acetolactate synthase"/>
    <property type="match status" value="1"/>
</dbReference>
<dbReference type="InterPro" id="IPR045229">
    <property type="entry name" value="TPP_enz"/>
</dbReference>
<dbReference type="GO" id="GO:0000287">
    <property type="term" value="F:magnesium ion binding"/>
    <property type="evidence" value="ECO:0007669"/>
    <property type="project" value="UniProtKB-UniRule"/>
</dbReference>
<name>A0A1V4IN48_9CLOT</name>
<dbReference type="Gene3D" id="3.40.50.1220">
    <property type="entry name" value="TPP-binding domain"/>
    <property type="match status" value="1"/>
</dbReference>
<comment type="pathway">
    <text evidence="2 14">Amino-acid biosynthesis; L-valine biosynthesis; L-valine from pyruvate: step 1/4.</text>
</comment>
<dbReference type="Gene3D" id="3.40.50.970">
    <property type="match status" value="2"/>
</dbReference>
<sequence>MNLTGAEITIKLLEQQGIDTIIGIPGGSNLPIYDALYESSIRHILARHEQGAAFIAQGIARATGKAAVCFATSGPGATNLLTAIADAKLDSVPLIAITGQVPYGAIGTDAFQEVDTYGLTVPITKHNFLVRSLEELILAIPEAFKIAESGRPGPVVIDIPKNIQNDIIDESQFYNLLKETDSWCDTELKINDNDIEKLAAMINDSRKPMLYIGGGVISGDAAKEVRELSHKGSIPVVSTLMALGVLPKENPLYLGMLGMHGTRYTNYLMDESDLIITIGARFDDRAIGNADKFCRKANIAHIDIDDAEINKIKESNFYINGDVKEVLTRLIPLIKGNTRDYWLDRIDAVKSKYPFTMPKKEDKFHPVNIIKYISEIVPKDSIVATDVGQHQMWVAQAYPFTYPRNLLTSGGLGTMGFGLPAAIGAALAYPERQVVCFSGDGSILMNIQELATLADLELNIKVIIMNNGHLGMVRQQQEMFFKEHYIAVKFPKNPDFAAIAKGFGIDSVDLTDKVKPEEVLKKALEKSGPMLINIPIKADLNVYPTVQGGAANTDMIGGGYDGE</sequence>
<keyword evidence="5 14" id="KW-0028">Amino-acid biosynthesis</keyword>
<dbReference type="InterPro" id="IPR029035">
    <property type="entry name" value="DHS-like_NAD/FAD-binding_dom"/>
</dbReference>
<evidence type="ECO:0000259" key="16">
    <source>
        <dbReference type="Pfam" id="PF02775"/>
    </source>
</evidence>
<evidence type="ECO:0000259" key="17">
    <source>
        <dbReference type="Pfam" id="PF02776"/>
    </source>
</evidence>